<keyword evidence="1" id="KW-1133">Transmembrane helix</keyword>
<dbReference type="Gene3D" id="3.40.710.10">
    <property type="entry name" value="DD-peptidase/beta-lactamase superfamily"/>
    <property type="match status" value="1"/>
</dbReference>
<sequence>MRTHDDVTEDLSEIADLFQGAQAPTDADRAVRRRRGRVGLLITAIVLVLILGATGGYVWWALAAPLPAPTVASQTPAAPASAAAVIALPQEGASALSVSGGEAYLGETSGIWAKTGTNDPRPMASITKLVTALVVLERKPLADAIDPGPTIRFSKTDHDLYDKYYVQGATIRAMPTGSSMSEREALAAMLIPSASNYAEAVSTWAYGSQGAFLSAARRWLAKNGLAETRIVEPTGISPKNTSTPADLIALGRLAAANPAVAAITATRSMTLPNIGVVSNTNDLLGVEGVTGLKTGNLGDGAHNLLYTASLDVGIGEPLAVVGVVLGGWSDRSVDAEVQALLASIRSGFHEVPVGSAGQVVGEVTTRWGDKAQLVIAESASLRTWSDTPIEVTMTTEKPKTYTDGEVVGSITWTAGPNTATSDIVLDGAIGQPDEVWRLKNPGELGEG</sequence>
<feature type="transmembrane region" description="Helical" evidence="1">
    <location>
        <begin position="38"/>
        <end position="60"/>
    </location>
</feature>
<dbReference type="Proteomes" id="UP000262172">
    <property type="component" value="Unassembled WGS sequence"/>
</dbReference>
<dbReference type="AlphaFoldDB" id="A0A371NX71"/>
<reference evidence="3 4" key="1">
    <citation type="submission" date="2018-08" db="EMBL/GenBank/DDBJ databases">
        <title>Isolation, diversity and antifungal activity of Actinobacteria from cow dung.</title>
        <authorList>
            <person name="Ling L."/>
        </authorList>
    </citation>
    <scope>NUCLEOTIDE SEQUENCE [LARGE SCALE GENOMIC DNA]</scope>
    <source>
        <strain evidence="3 4">NEAU-LLE</strain>
    </source>
</reference>
<evidence type="ECO:0000259" key="2">
    <source>
        <dbReference type="Pfam" id="PF00768"/>
    </source>
</evidence>
<keyword evidence="1" id="KW-0812">Transmembrane</keyword>
<dbReference type="InterPro" id="IPR012338">
    <property type="entry name" value="Beta-lactam/transpept-like"/>
</dbReference>
<name>A0A371NX71_9MICO</name>
<dbReference type="GO" id="GO:0006508">
    <property type="term" value="P:proteolysis"/>
    <property type="evidence" value="ECO:0007669"/>
    <property type="project" value="InterPro"/>
</dbReference>
<evidence type="ECO:0000313" key="4">
    <source>
        <dbReference type="Proteomes" id="UP000262172"/>
    </source>
</evidence>
<keyword evidence="3" id="KW-0378">Hydrolase</keyword>
<comment type="caution">
    <text evidence="3">The sequence shown here is derived from an EMBL/GenBank/DDBJ whole genome shotgun (WGS) entry which is preliminary data.</text>
</comment>
<keyword evidence="1" id="KW-0472">Membrane</keyword>
<gene>
    <name evidence="3" type="ORF">DY023_02160</name>
</gene>
<dbReference type="Pfam" id="PF00768">
    <property type="entry name" value="Peptidase_S11"/>
    <property type="match status" value="1"/>
</dbReference>
<feature type="domain" description="Peptidase S11 D-alanyl-D-alanine carboxypeptidase A N-terminal" evidence="2">
    <location>
        <begin position="110"/>
        <end position="310"/>
    </location>
</feature>
<keyword evidence="4" id="KW-1185">Reference proteome</keyword>
<dbReference type="SUPFAM" id="SSF56601">
    <property type="entry name" value="beta-lactamase/transpeptidase-like"/>
    <property type="match status" value="1"/>
</dbReference>
<keyword evidence="3" id="KW-0645">Protease</keyword>
<accession>A0A371NX71</accession>
<protein>
    <submittedName>
        <fullName evidence="3">D-alanyl-D-alanine carboxypeptidase</fullName>
    </submittedName>
</protein>
<evidence type="ECO:0000256" key="1">
    <source>
        <dbReference type="SAM" id="Phobius"/>
    </source>
</evidence>
<evidence type="ECO:0000313" key="3">
    <source>
        <dbReference type="EMBL" id="REJ07793.1"/>
    </source>
</evidence>
<dbReference type="InterPro" id="IPR001967">
    <property type="entry name" value="Peptidase_S11_N"/>
</dbReference>
<keyword evidence="3" id="KW-0121">Carboxypeptidase</keyword>
<dbReference type="EMBL" id="QUAB01000014">
    <property type="protein sequence ID" value="REJ07793.1"/>
    <property type="molecule type" value="Genomic_DNA"/>
</dbReference>
<dbReference type="GO" id="GO:0009002">
    <property type="term" value="F:serine-type D-Ala-D-Ala carboxypeptidase activity"/>
    <property type="evidence" value="ECO:0007669"/>
    <property type="project" value="InterPro"/>
</dbReference>
<dbReference type="OrthoDB" id="5241551at2"/>
<organism evidence="3 4">
    <name type="scientific">Microbacterium bovistercoris</name>
    <dbReference type="NCBI Taxonomy" id="2293570"/>
    <lineage>
        <taxon>Bacteria</taxon>
        <taxon>Bacillati</taxon>
        <taxon>Actinomycetota</taxon>
        <taxon>Actinomycetes</taxon>
        <taxon>Micrococcales</taxon>
        <taxon>Microbacteriaceae</taxon>
        <taxon>Microbacterium</taxon>
    </lineage>
</organism>
<proteinExistence type="predicted"/>